<proteinExistence type="predicted"/>
<dbReference type="InParanoid" id="A0A2H3CX44"/>
<keyword evidence="2" id="KW-1185">Reference proteome</keyword>
<gene>
    <name evidence="1" type="ORF">ARMGADRAFT_1038193</name>
</gene>
<organism evidence="1 2">
    <name type="scientific">Armillaria gallica</name>
    <name type="common">Bulbous honey fungus</name>
    <name type="synonym">Armillaria bulbosa</name>
    <dbReference type="NCBI Taxonomy" id="47427"/>
    <lineage>
        <taxon>Eukaryota</taxon>
        <taxon>Fungi</taxon>
        <taxon>Dikarya</taxon>
        <taxon>Basidiomycota</taxon>
        <taxon>Agaricomycotina</taxon>
        <taxon>Agaricomycetes</taxon>
        <taxon>Agaricomycetidae</taxon>
        <taxon>Agaricales</taxon>
        <taxon>Marasmiineae</taxon>
        <taxon>Physalacriaceae</taxon>
        <taxon>Armillaria</taxon>
    </lineage>
</organism>
<evidence type="ECO:0000313" key="1">
    <source>
        <dbReference type="EMBL" id="PBK83038.1"/>
    </source>
</evidence>
<dbReference type="AlphaFoldDB" id="A0A2H3CX44"/>
<reference evidence="2" key="1">
    <citation type="journal article" date="2017" name="Nat. Ecol. Evol.">
        <title>Genome expansion and lineage-specific genetic innovations in the forest pathogenic fungi Armillaria.</title>
        <authorList>
            <person name="Sipos G."/>
            <person name="Prasanna A.N."/>
            <person name="Walter M.C."/>
            <person name="O'Connor E."/>
            <person name="Balint B."/>
            <person name="Krizsan K."/>
            <person name="Kiss B."/>
            <person name="Hess J."/>
            <person name="Varga T."/>
            <person name="Slot J."/>
            <person name="Riley R."/>
            <person name="Boka B."/>
            <person name="Rigling D."/>
            <person name="Barry K."/>
            <person name="Lee J."/>
            <person name="Mihaltcheva S."/>
            <person name="LaButti K."/>
            <person name="Lipzen A."/>
            <person name="Waldron R."/>
            <person name="Moloney N.M."/>
            <person name="Sperisen C."/>
            <person name="Kredics L."/>
            <person name="Vagvoelgyi C."/>
            <person name="Patrignani A."/>
            <person name="Fitzpatrick D."/>
            <person name="Nagy I."/>
            <person name="Doyle S."/>
            <person name="Anderson J.B."/>
            <person name="Grigoriev I.V."/>
            <person name="Gueldener U."/>
            <person name="Muensterkoetter M."/>
            <person name="Nagy L.G."/>
        </authorList>
    </citation>
    <scope>NUCLEOTIDE SEQUENCE [LARGE SCALE GENOMIC DNA]</scope>
    <source>
        <strain evidence="2">Ar21-2</strain>
    </source>
</reference>
<protein>
    <submittedName>
        <fullName evidence="1">Uncharacterized protein</fullName>
    </submittedName>
</protein>
<name>A0A2H3CX44_ARMGA</name>
<dbReference type="EMBL" id="KZ293710">
    <property type="protein sequence ID" value="PBK83038.1"/>
    <property type="molecule type" value="Genomic_DNA"/>
</dbReference>
<evidence type="ECO:0000313" key="2">
    <source>
        <dbReference type="Proteomes" id="UP000217790"/>
    </source>
</evidence>
<dbReference type="Proteomes" id="UP000217790">
    <property type="component" value="Unassembled WGS sequence"/>
</dbReference>
<sequence>MSAAKLGQLEAVSKNPSGTVLDVLFNGGEKLNDISKPKPWEALNVMFIPLLSNNESFKAYQGLPKTVTKDKLAPPYIVIIELTGEIQDILLCQRVLTLNNNLAFHIVLADCEVLSCAVWLFKANKPIIAGSAEEIAKIGCCLQFIILQDLWEWKSLQDHIRKKMVKNSNINIMPALTRSGNLYCTICKLDTHPTFDCSFTRDNPIFQCPTKALVGGHYREQQGSGSCGGGHGNRGWGGCPGWNRRAGCYTRGSRTHY</sequence>
<accession>A0A2H3CX44</accession>
<dbReference type="OrthoDB" id="3016501at2759"/>